<comment type="caution">
    <text evidence="2">The sequence shown here is derived from an EMBL/GenBank/DDBJ whole genome shotgun (WGS) entry which is preliminary data.</text>
</comment>
<keyword evidence="3" id="KW-1185">Reference proteome</keyword>
<sequence length="109" mass="12307">MVDPYSAHSPHIGTLAPGTLETGLSRSKLYLSPIDSHRWPKELQLSLPFDDLVSPHVDGGKKRSPRKKKKKKKSLKTEERERETFSLTLGTLRVNIGAETYWSLNFMGS</sequence>
<reference evidence="2" key="1">
    <citation type="submission" date="2021-06" db="EMBL/GenBank/DDBJ databases">
        <authorList>
            <person name="Hodson N. C."/>
            <person name="Mongue J. A."/>
            <person name="Jaron S. K."/>
        </authorList>
    </citation>
    <scope>NUCLEOTIDE SEQUENCE</scope>
</reference>
<evidence type="ECO:0000313" key="2">
    <source>
        <dbReference type="EMBL" id="CAG7833210.1"/>
    </source>
</evidence>
<dbReference type="AlphaFoldDB" id="A0A8J2M720"/>
<feature type="region of interest" description="Disordered" evidence="1">
    <location>
        <begin position="51"/>
        <end position="81"/>
    </location>
</feature>
<dbReference type="Proteomes" id="UP000708208">
    <property type="component" value="Unassembled WGS sequence"/>
</dbReference>
<dbReference type="EMBL" id="CAJVCH010569079">
    <property type="protein sequence ID" value="CAG7833210.1"/>
    <property type="molecule type" value="Genomic_DNA"/>
</dbReference>
<gene>
    <name evidence="2" type="ORF">AFUS01_LOCUS42852</name>
</gene>
<name>A0A8J2M720_9HEXA</name>
<accession>A0A8J2M720</accession>
<evidence type="ECO:0000256" key="1">
    <source>
        <dbReference type="SAM" id="MobiDB-lite"/>
    </source>
</evidence>
<evidence type="ECO:0000313" key="3">
    <source>
        <dbReference type="Proteomes" id="UP000708208"/>
    </source>
</evidence>
<proteinExistence type="predicted"/>
<feature type="compositionally biased region" description="Basic residues" evidence="1">
    <location>
        <begin position="62"/>
        <end position="74"/>
    </location>
</feature>
<protein>
    <submittedName>
        <fullName evidence="2">Uncharacterized protein</fullName>
    </submittedName>
</protein>
<organism evidence="2 3">
    <name type="scientific">Allacma fusca</name>
    <dbReference type="NCBI Taxonomy" id="39272"/>
    <lineage>
        <taxon>Eukaryota</taxon>
        <taxon>Metazoa</taxon>
        <taxon>Ecdysozoa</taxon>
        <taxon>Arthropoda</taxon>
        <taxon>Hexapoda</taxon>
        <taxon>Collembola</taxon>
        <taxon>Symphypleona</taxon>
        <taxon>Sminthuridae</taxon>
        <taxon>Allacma</taxon>
    </lineage>
</organism>